<sequence length="50" mass="5702">MDFVNNEQNQTAEHLNAQSECCMVCNNELLSWEEKEISICDHCVSRAIGD</sequence>
<evidence type="ECO:0000313" key="1">
    <source>
        <dbReference type="EMBL" id="MDN4526800.1"/>
    </source>
</evidence>
<evidence type="ECO:0008006" key="3">
    <source>
        <dbReference type="Google" id="ProtNLM"/>
    </source>
</evidence>
<dbReference type="EMBL" id="JAUHTR010000014">
    <property type="protein sequence ID" value="MDN4526800.1"/>
    <property type="molecule type" value="Genomic_DNA"/>
</dbReference>
<protein>
    <recommendedName>
        <fullName evidence="3">YhfH family protein</fullName>
    </recommendedName>
</protein>
<dbReference type="Proteomes" id="UP001172721">
    <property type="component" value="Unassembled WGS sequence"/>
</dbReference>
<reference evidence="1" key="1">
    <citation type="submission" date="2023-07" db="EMBL/GenBank/DDBJ databases">
        <title>Fictibacillus sp. isolated from freshwater pond.</title>
        <authorList>
            <person name="Kirdat K."/>
            <person name="Bhat A."/>
            <person name="Mourya A."/>
            <person name="Yadav A."/>
        </authorList>
    </citation>
    <scope>NUCLEOTIDE SEQUENCE</scope>
    <source>
        <strain evidence="1">NE201</strain>
    </source>
</reference>
<evidence type="ECO:0000313" key="2">
    <source>
        <dbReference type="Proteomes" id="UP001172721"/>
    </source>
</evidence>
<name>A0ABT8I1A0_9BACL</name>
<proteinExistence type="predicted"/>
<organism evidence="1 2">
    <name type="scientific">Fictibacillus fluitans</name>
    <dbReference type="NCBI Taxonomy" id="3058422"/>
    <lineage>
        <taxon>Bacteria</taxon>
        <taxon>Bacillati</taxon>
        <taxon>Bacillota</taxon>
        <taxon>Bacilli</taxon>
        <taxon>Bacillales</taxon>
        <taxon>Fictibacillaceae</taxon>
        <taxon>Fictibacillus</taxon>
    </lineage>
</organism>
<comment type="caution">
    <text evidence="1">The sequence shown here is derived from an EMBL/GenBank/DDBJ whole genome shotgun (WGS) entry which is preliminary data.</text>
</comment>
<keyword evidence="2" id="KW-1185">Reference proteome</keyword>
<gene>
    <name evidence="1" type="ORF">QYB97_20125</name>
</gene>
<accession>A0ABT8I1A0</accession>
<dbReference type="RefSeq" id="WP_301167813.1">
    <property type="nucleotide sequence ID" value="NZ_JAUHTR010000014.1"/>
</dbReference>